<sequence>MSIMRTMDIQCTTYGQGVMGMATPAAARINFRTDAQTKQSAEELFDALGLDMSTALNMFLKQAVREQALPIRPALAYIPNAQTARVIEDTQKVIDGEKPETGAVFDDAPQAAQFLDSLS</sequence>
<dbReference type="EMBL" id="AEET01000048">
    <property type="protein sequence ID" value="EFM44990.1"/>
    <property type="molecule type" value="Genomic_DNA"/>
</dbReference>
<name>E0QTE6_9ACTO</name>
<dbReference type="InterPro" id="IPR013321">
    <property type="entry name" value="Arc_rbn_hlx_hlx"/>
</dbReference>
<dbReference type="Pfam" id="PF04221">
    <property type="entry name" value="RelB"/>
    <property type="match status" value="1"/>
</dbReference>
<comment type="similarity">
    <text evidence="1">Belongs to the RelB/DinJ antitoxin family.</text>
</comment>
<evidence type="ECO:0000313" key="3">
    <source>
        <dbReference type="EMBL" id="EFM44990.1"/>
    </source>
</evidence>
<evidence type="ECO:0000256" key="2">
    <source>
        <dbReference type="ARBA" id="ARBA00022649"/>
    </source>
</evidence>
<dbReference type="GO" id="GO:0006351">
    <property type="term" value="P:DNA-templated transcription"/>
    <property type="evidence" value="ECO:0007669"/>
    <property type="project" value="TreeGrafter"/>
</dbReference>
<dbReference type="PANTHER" id="PTHR38781:SF1">
    <property type="entry name" value="ANTITOXIN DINJ-RELATED"/>
    <property type="match status" value="1"/>
</dbReference>
<dbReference type="HOGENOM" id="CLU_154558_5_2_11"/>
<dbReference type="GO" id="GO:0006355">
    <property type="term" value="P:regulation of DNA-templated transcription"/>
    <property type="evidence" value="ECO:0007669"/>
    <property type="project" value="InterPro"/>
</dbReference>
<reference evidence="3" key="1">
    <citation type="submission" date="2010-08" db="EMBL/GenBank/DDBJ databases">
        <authorList>
            <person name="Muzny D."/>
            <person name="Qin X."/>
            <person name="Deng J."/>
            <person name="Jiang H."/>
            <person name="Liu Y."/>
            <person name="Qu J."/>
            <person name="Song X.-Z."/>
            <person name="Zhang L."/>
            <person name="Thornton R."/>
            <person name="Coyle M."/>
            <person name="Francisco L."/>
            <person name="Jackson L."/>
            <person name="Javaid M."/>
            <person name="Korchina V."/>
            <person name="Kovar C."/>
            <person name="Mata R."/>
            <person name="Mathew T."/>
            <person name="Ngo R."/>
            <person name="Nguyen L."/>
            <person name="Nguyen N."/>
            <person name="Okwuonu G."/>
            <person name="Ongeri F."/>
            <person name="Pham C."/>
            <person name="Simmons D."/>
            <person name="Wilczek-Boney K."/>
            <person name="Hale W."/>
            <person name="Jakkamsetti A."/>
            <person name="Pham P."/>
            <person name="Ruth R."/>
            <person name="San Lucas F."/>
            <person name="Warren J."/>
            <person name="Zhang J."/>
            <person name="Zhao Z."/>
            <person name="Zhou C."/>
            <person name="Zhu D."/>
            <person name="Lee S."/>
            <person name="Bess C."/>
            <person name="Blankenburg K."/>
            <person name="Forbes L."/>
            <person name="Fu Q."/>
            <person name="Gubbala S."/>
            <person name="Hirani K."/>
            <person name="Jayaseelan J.C."/>
            <person name="Lara F."/>
            <person name="Munidasa M."/>
            <person name="Palculict T."/>
            <person name="Patil S."/>
            <person name="Pu L.-L."/>
            <person name="Saada N."/>
            <person name="Tang L."/>
            <person name="Weissenberger G."/>
            <person name="Zhu Y."/>
            <person name="Hemphill L."/>
            <person name="Shang Y."/>
            <person name="Youmans B."/>
            <person name="Ayvaz T."/>
            <person name="Ross M."/>
            <person name="Santibanez J."/>
            <person name="Aqrawi P."/>
            <person name="Gross S."/>
            <person name="Joshi V."/>
            <person name="Fowler G."/>
            <person name="Nazareth L."/>
            <person name="Reid J."/>
            <person name="Worley K."/>
            <person name="Petrosino J."/>
            <person name="Highlander S."/>
            <person name="Gibbs R."/>
        </authorList>
    </citation>
    <scope>NUCLEOTIDE SEQUENCE [LARGE SCALE GENOMIC DNA]</scope>
    <source>
        <strain evidence="3">ATCC 35239</strain>
    </source>
</reference>
<keyword evidence="2" id="KW-1277">Toxin-antitoxin system</keyword>
<dbReference type="AlphaFoldDB" id="E0QTE6"/>
<dbReference type="Proteomes" id="UP000003045">
    <property type="component" value="Unassembled WGS sequence"/>
</dbReference>
<dbReference type="PANTHER" id="PTHR38781">
    <property type="entry name" value="ANTITOXIN DINJ-RELATED"/>
    <property type="match status" value="1"/>
</dbReference>
<dbReference type="InterPro" id="IPR007337">
    <property type="entry name" value="RelB/DinJ"/>
</dbReference>
<organism evidence="3 4">
    <name type="scientific">Mobiluncus mulieris ATCC 35239</name>
    <dbReference type="NCBI Taxonomy" id="871571"/>
    <lineage>
        <taxon>Bacteria</taxon>
        <taxon>Bacillati</taxon>
        <taxon>Actinomycetota</taxon>
        <taxon>Actinomycetes</taxon>
        <taxon>Actinomycetales</taxon>
        <taxon>Actinomycetaceae</taxon>
        <taxon>Mobiluncus</taxon>
    </lineage>
</organism>
<evidence type="ECO:0000313" key="4">
    <source>
        <dbReference type="Proteomes" id="UP000003045"/>
    </source>
</evidence>
<dbReference type="Gene3D" id="1.10.1220.10">
    <property type="entry name" value="Met repressor-like"/>
    <property type="match status" value="1"/>
</dbReference>
<keyword evidence="4" id="KW-1185">Reference proteome</keyword>
<gene>
    <name evidence="3" type="primary">relB</name>
    <name evidence="3" type="ORF">HMPREF0580_2161</name>
</gene>
<accession>E0QTE6</accession>
<protein>
    <submittedName>
        <fullName evidence="3">Addiction module antitoxin, RelB/DinJ family</fullName>
    </submittedName>
</protein>
<dbReference type="STRING" id="871571.HMPREF0580_2161"/>
<proteinExistence type="inferred from homology"/>
<evidence type="ECO:0000256" key="1">
    <source>
        <dbReference type="ARBA" id="ARBA00010562"/>
    </source>
</evidence>
<dbReference type="NCBIfam" id="TIGR02384">
    <property type="entry name" value="RelB_DinJ"/>
    <property type="match status" value="1"/>
</dbReference>
<comment type="caution">
    <text evidence="3">The sequence shown here is derived from an EMBL/GenBank/DDBJ whole genome shotgun (WGS) entry which is preliminary data.</text>
</comment>